<dbReference type="Proteomes" id="UP000006545">
    <property type="component" value="Chromosome"/>
</dbReference>
<gene>
    <name evidence="1" type="ordered locus">Poras_0252</name>
</gene>
<proteinExistence type="predicted"/>
<dbReference type="HOGENOM" id="CLU_3203334_0_0_10"/>
<protein>
    <submittedName>
        <fullName evidence="1">Uncharacterized protein</fullName>
    </submittedName>
</protein>
<accession>F4KM18</accession>
<dbReference type="AlphaFoldDB" id="F4KM18"/>
<dbReference type="KEGG" id="pah:Poras_0252"/>
<evidence type="ECO:0000313" key="2">
    <source>
        <dbReference type="Proteomes" id="UP000006545"/>
    </source>
</evidence>
<evidence type="ECO:0000313" key="1">
    <source>
        <dbReference type="EMBL" id="AEE12206.1"/>
    </source>
</evidence>
<reference evidence="2" key="1">
    <citation type="submission" date="2011-04" db="EMBL/GenBank/DDBJ databases">
        <title>The complete genome of Porphyromonas asaccharolytica DSM 20707.</title>
        <authorList>
            <person name="Lucas S."/>
            <person name="Han J."/>
            <person name="Lapidus A."/>
            <person name="Bruce D."/>
            <person name="Goodwin L."/>
            <person name="Pitluck S."/>
            <person name="Peters L."/>
            <person name="Kyrpides N."/>
            <person name="Mavromatis K."/>
            <person name="Ivanova N."/>
            <person name="Ovchinnikova G."/>
            <person name="Pagani I."/>
            <person name="Lu M."/>
            <person name="Detter J.C."/>
            <person name="Tapia R."/>
            <person name="Han C."/>
            <person name="Land M."/>
            <person name="Hauser L."/>
            <person name="Markowitz V."/>
            <person name="Cheng J.-F."/>
            <person name="Hugenholtz P."/>
            <person name="Woyke T."/>
            <person name="Wu D."/>
            <person name="Gronow S."/>
            <person name="Wellnitz S."/>
            <person name="Brambilla E."/>
            <person name="Klenk H.-P."/>
            <person name="Eisen J.A."/>
        </authorList>
    </citation>
    <scope>NUCLEOTIDE SEQUENCE [LARGE SCALE GENOMIC DNA]</scope>
    <source>
        <strain evidence="2">ATCC 25260 / DSM 20707 / VPI 4198</strain>
    </source>
</reference>
<sequence>MIGSSIKANAMVIIQLLFLSAVFITHQNTNSALNVLQGKEKRVGL</sequence>
<organism evidence="1 2">
    <name type="scientific">Porphyromonas asaccharolytica (strain ATCC 25260 / DSM 20707 / BCRC 10618 / CCUG 7834 / JCM 6326 / LMG 13178 / VPI 4198 / B440)</name>
    <name type="common">Bacteroides asaccharolyticus</name>
    <dbReference type="NCBI Taxonomy" id="879243"/>
    <lineage>
        <taxon>Bacteria</taxon>
        <taxon>Pseudomonadati</taxon>
        <taxon>Bacteroidota</taxon>
        <taxon>Bacteroidia</taxon>
        <taxon>Bacteroidales</taxon>
        <taxon>Porphyromonadaceae</taxon>
        <taxon>Porphyromonas</taxon>
    </lineage>
</organism>
<keyword evidence="2" id="KW-1185">Reference proteome</keyword>
<name>F4KM18_PORAD</name>
<dbReference type="EMBL" id="CP002689">
    <property type="protein sequence ID" value="AEE12206.1"/>
    <property type="molecule type" value="Genomic_DNA"/>
</dbReference>